<dbReference type="InterPro" id="IPR008979">
    <property type="entry name" value="Galactose-bd-like_sf"/>
</dbReference>
<evidence type="ECO:0000259" key="5">
    <source>
        <dbReference type="Pfam" id="PF00703"/>
    </source>
</evidence>
<evidence type="ECO:0000256" key="4">
    <source>
        <dbReference type="SAM" id="SignalP"/>
    </source>
</evidence>
<dbReference type="Proteomes" id="UP000003167">
    <property type="component" value="Unassembled WGS sequence"/>
</dbReference>
<dbReference type="InterPro" id="IPR032311">
    <property type="entry name" value="DUF4982"/>
</dbReference>
<dbReference type="Gene3D" id="2.60.120.260">
    <property type="entry name" value="Galactose-binding domain-like"/>
    <property type="match status" value="1"/>
</dbReference>
<dbReference type="PROSITE" id="PS00608">
    <property type="entry name" value="GLYCOSYL_HYDROL_F2_2"/>
    <property type="match status" value="1"/>
</dbReference>
<dbReference type="InterPro" id="IPR006104">
    <property type="entry name" value="Glyco_hydro_2_N"/>
</dbReference>
<dbReference type="Pfam" id="PF18565">
    <property type="entry name" value="Glyco_hydro2_C5"/>
    <property type="match status" value="1"/>
</dbReference>
<accession>H1HNV9</accession>
<evidence type="ECO:0000256" key="2">
    <source>
        <dbReference type="ARBA" id="ARBA00022801"/>
    </source>
</evidence>
<dbReference type="STRING" id="999422.HMPREF9944_01853"/>
<evidence type="ECO:0000259" key="8">
    <source>
        <dbReference type="Pfam" id="PF16355"/>
    </source>
</evidence>
<dbReference type="InterPro" id="IPR017853">
    <property type="entry name" value="GH"/>
</dbReference>
<dbReference type="Gene3D" id="3.20.20.80">
    <property type="entry name" value="Glycosidases"/>
    <property type="match status" value="1"/>
</dbReference>
<keyword evidence="4" id="KW-0732">Signal</keyword>
<dbReference type="PANTHER" id="PTHR42732:SF1">
    <property type="entry name" value="BETA-MANNOSIDASE"/>
    <property type="match status" value="1"/>
</dbReference>
<organism evidence="10 11">
    <name type="scientific">Segatella maculosa OT 289</name>
    <dbReference type="NCBI Taxonomy" id="999422"/>
    <lineage>
        <taxon>Bacteria</taxon>
        <taxon>Pseudomonadati</taxon>
        <taxon>Bacteroidota</taxon>
        <taxon>Bacteroidia</taxon>
        <taxon>Bacteroidales</taxon>
        <taxon>Prevotellaceae</taxon>
        <taxon>Segatella</taxon>
    </lineage>
</organism>
<dbReference type="SUPFAM" id="SSF49303">
    <property type="entry name" value="beta-Galactosidase/glucuronidase domain"/>
    <property type="match status" value="1"/>
</dbReference>
<dbReference type="HOGENOM" id="CLU_006501_0_1_10"/>
<comment type="caution">
    <text evidence="10">The sequence shown here is derived from an EMBL/GenBank/DDBJ whole genome shotgun (WGS) entry which is preliminary data.</text>
</comment>
<feature type="domain" description="Glycoside hydrolase family 2 immunoglobulin-like beta-sandwich" evidence="5">
    <location>
        <begin position="211"/>
        <end position="305"/>
    </location>
</feature>
<dbReference type="InterPro" id="IPR013783">
    <property type="entry name" value="Ig-like_fold"/>
</dbReference>
<dbReference type="InterPro" id="IPR023232">
    <property type="entry name" value="Glyco_hydro_2_AS"/>
</dbReference>
<name>H1HNV9_9BACT</name>
<keyword evidence="3" id="KW-0326">Glycosidase</keyword>
<sequence length="796" mass="90365">MRTILTTFLFALIMAVPVVAQRDTISLNDSWQFHRFSEVEKLPTSFAGLKFEETICLPHDFQISQPWIAPSPEEKGDATNAAANIKSRLSARGFKELTKGIYRRTIIPLAAWRNKRVLLDFGGIMLVGDVYLNGQHIGKTDYGYLGFECDVTDKLIYDKPNEIIVTAETQGPRNSRWYTGGGLYRGVRIIVTDKQNHFNRHPLYITTQENRKVNIQADFCYMENVDTVCVGVRILDAKGCVVNNDKFNLRYYKNWRSHEYRLPAITLTAPQLWDTDHPYLYTAEVTLYNSKGDVLDCVSDRFGVRTIEFGPAFGFRLNGKKMLLKGNANHHTLGALGAAAYPRAIEKRIRLLKSFGFNHIRCSHNPYSEDFYRLCDEYGILVVDELYDKWLKQYSGGRVDWTLQWQNDITEWVKRDRNHPSVILWSLGNELQQEAGMANNDWGVTNYQLLKTQLHRYDSSRLTTVAMHPRYRSLETNAVPSPLAIATEVNAYNYRYMYFPGDSKLYPEKIFYQSEASTSAMGSNFFEMALDSVVGLAYWGSIDYIGESNGWPAKGWSQGSFDISLQPKPIAYLLKSMFSADPMVHIAVVEEGKATRWWNGVNVGTSFLSENWNRIAGSKVNLHIFTNTEEVTLLLNGKTIARKSNSLDPKKRNKITFNDVAYMPGTIEVVAYNGHKVVARHHLETTNKAERLRLVPDKQTWKADGVDLQHVLVEVVDNKGRRILNDNRQVIFSVTGNAHLVGVSNGDICCNDSFAGQKIRLFQGSAMVILRAEKTVSKVTLQAIAEGLKAVSIRLM</sequence>
<dbReference type="Gene3D" id="2.60.40.10">
    <property type="entry name" value="Immunoglobulins"/>
    <property type="match status" value="3"/>
</dbReference>
<feature type="domain" description="Glycosyl hydrolases family 2 sugar binding" evidence="7">
    <location>
        <begin position="26"/>
        <end position="165"/>
    </location>
</feature>
<dbReference type="InterPro" id="IPR040605">
    <property type="entry name" value="Glyco_hydro2_dom5"/>
</dbReference>
<dbReference type="InterPro" id="IPR036156">
    <property type="entry name" value="Beta-gal/glucu_dom_sf"/>
</dbReference>
<dbReference type="Pfam" id="PF02836">
    <property type="entry name" value="Glyco_hydro_2_C"/>
    <property type="match status" value="1"/>
</dbReference>
<comment type="similarity">
    <text evidence="1">Belongs to the glycosyl hydrolase 2 family.</text>
</comment>
<evidence type="ECO:0000313" key="10">
    <source>
        <dbReference type="EMBL" id="EHO68599.1"/>
    </source>
</evidence>
<evidence type="ECO:0000256" key="3">
    <source>
        <dbReference type="ARBA" id="ARBA00023295"/>
    </source>
</evidence>
<dbReference type="InterPro" id="IPR006102">
    <property type="entry name" value="Ig-like_GH2"/>
</dbReference>
<feature type="chain" id="PRO_5003551614" description="Beta-galactosidase" evidence="4">
    <location>
        <begin position="21"/>
        <end position="796"/>
    </location>
</feature>
<dbReference type="InterPro" id="IPR006101">
    <property type="entry name" value="Glyco_hydro_2"/>
</dbReference>
<keyword evidence="11" id="KW-1185">Reference proteome</keyword>
<gene>
    <name evidence="10" type="ORF">HMPREF9944_01853</name>
</gene>
<evidence type="ECO:0000259" key="9">
    <source>
        <dbReference type="Pfam" id="PF18565"/>
    </source>
</evidence>
<feature type="domain" description="DUF4982" evidence="8">
    <location>
        <begin position="617"/>
        <end position="679"/>
    </location>
</feature>
<feature type="domain" description="Glycoside hydrolase family 2 catalytic" evidence="6">
    <location>
        <begin position="315"/>
        <end position="465"/>
    </location>
</feature>
<dbReference type="SUPFAM" id="SSF51445">
    <property type="entry name" value="(Trans)glycosidases"/>
    <property type="match status" value="1"/>
</dbReference>
<evidence type="ECO:0000259" key="6">
    <source>
        <dbReference type="Pfam" id="PF02836"/>
    </source>
</evidence>
<dbReference type="Pfam" id="PF02837">
    <property type="entry name" value="Glyco_hydro_2_N"/>
    <property type="match status" value="1"/>
</dbReference>
<evidence type="ECO:0000256" key="1">
    <source>
        <dbReference type="ARBA" id="ARBA00007401"/>
    </source>
</evidence>
<protein>
    <recommendedName>
        <fullName evidence="12">Beta-galactosidase</fullName>
    </recommendedName>
</protein>
<evidence type="ECO:0000313" key="11">
    <source>
        <dbReference type="Proteomes" id="UP000003167"/>
    </source>
</evidence>
<dbReference type="Pfam" id="PF16355">
    <property type="entry name" value="DUF4982"/>
    <property type="match status" value="1"/>
</dbReference>
<feature type="signal peptide" evidence="4">
    <location>
        <begin position="1"/>
        <end position="20"/>
    </location>
</feature>
<dbReference type="AlphaFoldDB" id="H1HNV9"/>
<dbReference type="PRINTS" id="PR00132">
    <property type="entry name" value="GLHYDRLASE2"/>
</dbReference>
<dbReference type="InterPro" id="IPR006103">
    <property type="entry name" value="Glyco_hydro_2_cat"/>
</dbReference>
<evidence type="ECO:0000259" key="7">
    <source>
        <dbReference type="Pfam" id="PF02837"/>
    </source>
</evidence>
<dbReference type="PANTHER" id="PTHR42732">
    <property type="entry name" value="BETA-GALACTOSIDASE"/>
    <property type="match status" value="1"/>
</dbReference>
<dbReference type="InterPro" id="IPR051913">
    <property type="entry name" value="GH2_Domain-Containing"/>
</dbReference>
<evidence type="ECO:0008006" key="12">
    <source>
        <dbReference type="Google" id="ProtNLM"/>
    </source>
</evidence>
<proteinExistence type="inferred from homology"/>
<reference evidence="10 11" key="1">
    <citation type="submission" date="2011-12" db="EMBL/GenBank/DDBJ databases">
        <title>The Genome Sequence of Prevotella maculosa OT 289.</title>
        <authorList>
            <consortium name="The Broad Institute Genome Sequencing Platform"/>
            <person name="Earl A."/>
            <person name="Ward D."/>
            <person name="Feldgarden M."/>
            <person name="Gevers D."/>
            <person name="Izard J."/>
            <person name="Blanton J.M."/>
            <person name="Mathney J."/>
            <person name="Tanner A.C."/>
            <person name="Dewhirst F.E."/>
            <person name="Young S.K."/>
            <person name="Zeng Q."/>
            <person name="Gargeya S."/>
            <person name="Fitzgerald M."/>
            <person name="Haas B."/>
            <person name="Abouelleil A."/>
            <person name="Alvarado L."/>
            <person name="Arachchi H.M."/>
            <person name="Berlin A."/>
            <person name="Chapman S.B."/>
            <person name="Gearin G."/>
            <person name="Goldberg J."/>
            <person name="Griggs A."/>
            <person name="Gujja S."/>
            <person name="Hansen M."/>
            <person name="Heiman D."/>
            <person name="Howarth C."/>
            <person name="Larimer J."/>
            <person name="Lui A."/>
            <person name="MacDonald P.J.P."/>
            <person name="McCowen C."/>
            <person name="Montmayeur A."/>
            <person name="Murphy C."/>
            <person name="Neiman D."/>
            <person name="Pearson M."/>
            <person name="Priest M."/>
            <person name="Roberts A."/>
            <person name="Saif S."/>
            <person name="Shea T."/>
            <person name="Sisk P."/>
            <person name="Stolte C."/>
            <person name="Sykes S."/>
            <person name="Wortman J."/>
            <person name="Nusbaum C."/>
            <person name="Birren B."/>
        </authorList>
    </citation>
    <scope>NUCLEOTIDE SEQUENCE [LARGE SCALE GENOMIC DNA]</scope>
    <source>
        <strain evidence="10 11">OT 289</strain>
    </source>
</reference>
<feature type="domain" description="Glycoside hydrolase family 2" evidence="9">
    <location>
        <begin position="692"/>
        <end position="793"/>
    </location>
</feature>
<dbReference type="PATRIC" id="fig|999422.3.peg.1947"/>
<dbReference type="GO" id="GO:0005975">
    <property type="term" value="P:carbohydrate metabolic process"/>
    <property type="evidence" value="ECO:0007669"/>
    <property type="project" value="InterPro"/>
</dbReference>
<dbReference type="Pfam" id="PF00703">
    <property type="entry name" value="Glyco_hydro_2"/>
    <property type="match status" value="1"/>
</dbReference>
<dbReference type="SUPFAM" id="SSF49785">
    <property type="entry name" value="Galactose-binding domain-like"/>
    <property type="match status" value="1"/>
</dbReference>
<keyword evidence="2" id="KW-0378">Hydrolase</keyword>
<dbReference type="GO" id="GO:0004553">
    <property type="term" value="F:hydrolase activity, hydrolyzing O-glycosyl compounds"/>
    <property type="evidence" value="ECO:0007669"/>
    <property type="project" value="InterPro"/>
</dbReference>
<dbReference type="EMBL" id="AGEK01000032">
    <property type="protein sequence ID" value="EHO68599.1"/>
    <property type="molecule type" value="Genomic_DNA"/>
</dbReference>
<dbReference type="RefSeq" id="WP_008565867.1">
    <property type="nucleotide sequence ID" value="NZ_JH594506.1"/>
</dbReference>